<accession>U6LVZ0</accession>
<keyword evidence="3" id="KW-1185">Reference proteome</keyword>
<proteinExistence type="predicted"/>
<feature type="compositionally biased region" description="Basic and acidic residues" evidence="1">
    <location>
        <begin position="1"/>
        <end position="16"/>
    </location>
</feature>
<name>U6LVZ0_EIMMA</name>
<gene>
    <name evidence="2" type="ORF">EMWEY_00000130</name>
</gene>
<evidence type="ECO:0000313" key="3">
    <source>
        <dbReference type="Proteomes" id="UP000030763"/>
    </source>
</evidence>
<dbReference type="RefSeq" id="XP_013332581.1">
    <property type="nucleotide sequence ID" value="XM_013477127.1"/>
</dbReference>
<dbReference type="OrthoDB" id="354253at2759"/>
<dbReference type="GeneID" id="25333999"/>
<protein>
    <submittedName>
        <fullName evidence="2">Uncharacterized protein</fullName>
    </submittedName>
</protein>
<dbReference type="VEuPathDB" id="ToxoDB:EMWEY_00000130"/>
<dbReference type="EMBL" id="HG718748">
    <property type="protein sequence ID" value="CDJ55931.1"/>
    <property type="molecule type" value="Genomic_DNA"/>
</dbReference>
<sequence>MGDRYFRVKQEAEVRSGRSSPQEVDKSLATDDSDGDDRNELSWAPAVCGGFFGGLVGMTLACDACDSRHLRLRLTAARAAGTVTKHKPEESSEHWLILGFPDGAVACVEHGIVRQTCRVSRGPIKSLVGTRILGVPSAVPRMDQRCFPGAAGRAGEVAWAAICSSGEVAFLLLPADIATEDFAMTVVKRFFLASWLAGNTPTVMQITKPMSMPAQGCTSSTRLRLPEGNGCWVEEGPQIWRTLQPHDDKQTGHSEAPFGVFALGFGTTVFDTPLSGIAFFAPRVDGDGASCHPQVNLAEGKNL</sequence>
<reference evidence="2" key="1">
    <citation type="submission" date="2013-10" db="EMBL/GenBank/DDBJ databases">
        <title>Genomic analysis of the causative agents of coccidiosis in chickens.</title>
        <authorList>
            <person name="Reid A.J."/>
            <person name="Blake D."/>
            <person name="Billington K."/>
            <person name="Browne H."/>
            <person name="Dunn M."/>
            <person name="Hung S."/>
            <person name="Kawahara F."/>
            <person name="Miranda-Saavedra D."/>
            <person name="Mourier T."/>
            <person name="Nagra H."/>
            <person name="Otto T.D."/>
            <person name="Rawlings N."/>
            <person name="Sanchez A."/>
            <person name="Sanders M."/>
            <person name="Subramaniam C."/>
            <person name="Tay Y."/>
            <person name="Dear P."/>
            <person name="Doerig C."/>
            <person name="Gruber A."/>
            <person name="Parkinson J."/>
            <person name="Shirley M."/>
            <person name="Wan K.L."/>
            <person name="Berriman M."/>
            <person name="Tomley F."/>
            <person name="Pain A."/>
        </authorList>
    </citation>
    <scope>NUCLEOTIDE SEQUENCE [LARGE SCALE GENOMIC DNA]</scope>
    <source>
        <strain evidence="2">Weybridge</strain>
    </source>
</reference>
<feature type="region of interest" description="Disordered" evidence="1">
    <location>
        <begin position="1"/>
        <end position="38"/>
    </location>
</feature>
<organism evidence="2 3">
    <name type="scientific">Eimeria maxima</name>
    <name type="common">Coccidian parasite</name>
    <dbReference type="NCBI Taxonomy" id="5804"/>
    <lineage>
        <taxon>Eukaryota</taxon>
        <taxon>Sar</taxon>
        <taxon>Alveolata</taxon>
        <taxon>Apicomplexa</taxon>
        <taxon>Conoidasida</taxon>
        <taxon>Coccidia</taxon>
        <taxon>Eucoccidiorida</taxon>
        <taxon>Eimeriorina</taxon>
        <taxon>Eimeriidae</taxon>
        <taxon>Eimeria</taxon>
    </lineage>
</organism>
<evidence type="ECO:0000313" key="2">
    <source>
        <dbReference type="EMBL" id="CDJ55931.1"/>
    </source>
</evidence>
<dbReference type="AlphaFoldDB" id="U6LVZ0"/>
<evidence type="ECO:0000256" key="1">
    <source>
        <dbReference type="SAM" id="MobiDB-lite"/>
    </source>
</evidence>
<reference evidence="2" key="2">
    <citation type="submission" date="2013-10" db="EMBL/GenBank/DDBJ databases">
        <authorList>
            <person name="Aslett M."/>
        </authorList>
    </citation>
    <scope>NUCLEOTIDE SEQUENCE [LARGE SCALE GENOMIC DNA]</scope>
    <source>
        <strain evidence="2">Weybridge</strain>
    </source>
</reference>
<dbReference type="Proteomes" id="UP000030763">
    <property type="component" value="Unassembled WGS sequence"/>
</dbReference>